<dbReference type="STRING" id="31246.A0A183Q1F5"/>
<sequence>MNKNWMELEKKAQERNRAYVILGDKEVDYDPNFRLYLNTKLSNPQYGPDVFSKATVINYTVTMKGLEDQLLSVIVKSERCELEEQREFLIKETSQNKKLLKDLEDSLLRELATSTGNMLDNVELVNTLEETKLKANEVSEKLEMGAKTAIDIDILRDGYRPAAKRGAILFFVLSDMSSINSMYQYSLTAYLDVFQISLHKSMPDVVLKKRLQNIINKLTYNVYTYGCTGKFKVNHFKYKFYTKDYKIILIK</sequence>
<dbReference type="GO" id="GO:0007018">
    <property type="term" value="P:microtubule-based movement"/>
    <property type="evidence" value="ECO:0007669"/>
    <property type="project" value="InterPro"/>
</dbReference>
<accession>A0A183Q1F5</accession>
<dbReference type="GO" id="GO:0030286">
    <property type="term" value="C:dynein complex"/>
    <property type="evidence" value="ECO:0007669"/>
    <property type="project" value="UniProtKB-KW"/>
</dbReference>
<proteinExistence type="inferred from homology"/>
<keyword evidence="10" id="KW-0505">Motor protein</keyword>
<dbReference type="GO" id="GO:0005930">
    <property type="term" value="C:axoneme"/>
    <property type="evidence" value="ECO:0007669"/>
    <property type="project" value="UniProtKB-SubCell"/>
</dbReference>
<evidence type="ECO:0000256" key="10">
    <source>
        <dbReference type="ARBA" id="ARBA00023175"/>
    </source>
</evidence>
<evidence type="ECO:0000256" key="6">
    <source>
        <dbReference type="ARBA" id="ARBA00022840"/>
    </source>
</evidence>
<evidence type="ECO:0000256" key="12">
    <source>
        <dbReference type="ARBA" id="ARBA00023273"/>
    </source>
</evidence>
<evidence type="ECO:0000256" key="9">
    <source>
        <dbReference type="ARBA" id="ARBA00023069"/>
    </source>
</evidence>
<name>A0A183Q1F5_9TREM</name>
<evidence type="ECO:0000256" key="8">
    <source>
        <dbReference type="ARBA" id="ARBA00023054"/>
    </source>
</evidence>
<organism evidence="13 14">
    <name type="scientific">Schistosoma mattheei</name>
    <dbReference type="NCBI Taxonomy" id="31246"/>
    <lineage>
        <taxon>Eukaryota</taxon>
        <taxon>Metazoa</taxon>
        <taxon>Spiralia</taxon>
        <taxon>Lophotrochozoa</taxon>
        <taxon>Platyhelminthes</taxon>
        <taxon>Trematoda</taxon>
        <taxon>Digenea</taxon>
        <taxon>Strigeidida</taxon>
        <taxon>Schistosomatoidea</taxon>
        <taxon>Schistosomatidae</taxon>
        <taxon>Schistosoma</taxon>
    </lineage>
</organism>
<evidence type="ECO:0000256" key="1">
    <source>
        <dbReference type="ARBA" id="ARBA00004430"/>
    </source>
</evidence>
<dbReference type="Pfam" id="PF12781">
    <property type="entry name" value="AAA_9"/>
    <property type="match status" value="1"/>
</dbReference>
<dbReference type="Gene3D" id="1.10.8.1220">
    <property type="match status" value="1"/>
</dbReference>
<dbReference type="Gene3D" id="3.40.50.300">
    <property type="entry name" value="P-loop containing nucleotide triphosphate hydrolases"/>
    <property type="match status" value="1"/>
</dbReference>
<dbReference type="EMBL" id="UZAL01044444">
    <property type="protein sequence ID" value="VDP82477.1"/>
    <property type="molecule type" value="Genomic_DNA"/>
</dbReference>
<dbReference type="Gene3D" id="6.10.140.1060">
    <property type="match status" value="1"/>
</dbReference>
<keyword evidence="3" id="KW-0963">Cytoplasm</keyword>
<dbReference type="AlphaFoldDB" id="A0A183Q1F5"/>
<evidence type="ECO:0000256" key="5">
    <source>
        <dbReference type="ARBA" id="ARBA00022741"/>
    </source>
</evidence>
<dbReference type="GO" id="GO:0005524">
    <property type="term" value="F:ATP binding"/>
    <property type="evidence" value="ECO:0007669"/>
    <property type="project" value="UniProtKB-KW"/>
</dbReference>
<comment type="similarity">
    <text evidence="2">Belongs to the dynein heavy chain family.</text>
</comment>
<reference evidence="13 14" key="1">
    <citation type="submission" date="2018-11" db="EMBL/GenBank/DDBJ databases">
        <authorList>
            <consortium name="Pathogen Informatics"/>
        </authorList>
    </citation>
    <scope>NUCLEOTIDE SEQUENCE [LARGE SCALE GENOMIC DNA]</scope>
    <source>
        <strain>Denwood</strain>
        <strain evidence="14">Zambia</strain>
    </source>
</reference>
<dbReference type="GO" id="GO:0051959">
    <property type="term" value="F:dynein light intermediate chain binding"/>
    <property type="evidence" value="ECO:0007669"/>
    <property type="project" value="InterPro"/>
</dbReference>
<keyword evidence="14" id="KW-1185">Reference proteome</keyword>
<evidence type="ECO:0000256" key="2">
    <source>
        <dbReference type="ARBA" id="ARBA00008887"/>
    </source>
</evidence>
<keyword evidence="8" id="KW-0175">Coiled coil</keyword>
<dbReference type="PANTHER" id="PTHR22878">
    <property type="entry name" value="DYNEIN HEAVY CHAIN 6, AXONEMAL-LIKE-RELATED"/>
    <property type="match status" value="1"/>
</dbReference>
<evidence type="ECO:0000313" key="14">
    <source>
        <dbReference type="Proteomes" id="UP000269396"/>
    </source>
</evidence>
<keyword evidence="11" id="KW-0206">Cytoskeleton</keyword>
<evidence type="ECO:0000256" key="3">
    <source>
        <dbReference type="ARBA" id="ARBA00022490"/>
    </source>
</evidence>
<keyword evidence="5" id="KW-0547">Nucleotide-binding</keyword>
<keyword evidence="9" id="KW-0969">Cilium</keyword>
<dbReference type="GO" id="GO:0005874">
    <property type="term" value="C:microtubule"/>
    <property type="evidence" value="ECO:0007669"/>
    <property type="project" value="UniProtKB-KW"/>
</dbReference>
<gene>
    <name evidence="13" type="ORF">SMTD_LOCUS20441</name>
</gene>
<evidence type="ECO:0000256" key="11">
    <source>
        <dbReference type="ARBA" id="ARBA00023212"/>
    </source>
</evidence>
<dbReference type="GO" id="GO:0045505">
    <property type="term" value="F:dynein intermediate chain binding"/>
    <property type="evidence" value="ECO:0007669"/>
    <property type="project" value="InterPro"/>
</dbReference>
<keyword evidence="12" id="KW-0966">Cell projection</keyword>
<evidence type="ECO:0000313" key="13">
    <source>
        <dbReference type="EMBL" id="VDP82477.1"/>
    </source>
</evidence>
<keyword evidence="4" id="KW-0493">Microtubule</keyword>
<evidence type="ECO:0000256" key="7">
    <source>
        <dbReference type="ARBA" id="ARBA00023017"/>
    </source>
</evidence>
<dbReference type="InterPro" id="IPR027417">
    <property type="entry name" value="P-loop_NTPase"/>
</dbReference>
<dbReference type="InterPro" id="IPR026983">
    <property type="entry name" value="DHC"/>
</dbReference>
<dbReference type="Proteomes" id="UP000269396">
    <property type="component" value="Unassembled WGS sequence"/>
</dbReference>
<dbReference type="InterPro" id="IPR035706">
    <property type="entry name" value="AAA_9"/>
</dbReference>
<dbReference type="PANTHER" id="PTHR22878:SF63">
    <property type="entry name" value="DYNEIN AXONEMAL HEAVY CHAIN 10"/>
    <property type="match status" value="1"/>
</dbReference>
<dbReference type="FunFam" id="1.10.8.1220:FF:000001">
    <property type="entry name" value="Dynein axonemal heavy chain 5"/>
    <property type="match status" value="1"/>
</dbReference>
<keyword evidence="6" id="KW-0067">ATP-binding</keyword>
<keyword evidence="7" id="KW-0243">Dynein</keyword>
<evidence type="ECO:0000256" key="4">
    <source>
        <dbReference type="ARBA" id="ARBA00022701"/>
    </source>
</evidence>
<comment type="subcellular location">
    <subcellularLocation>
        <location evidence="1">Cytoplasm</location>
        <location evidence="1">Cytoskeleton</location>
        <location evidence="1">Cilium axoneme</location>
    </subcellularLocation>
</comment>
<protein>
    <submittedName>
        <fullName evidence="13">Uncharacterized protein</fullName>
    </submittedName>
</protein>